<dbReference type="AlphaFoldDB" id="A0A1I7XNQ3"/>
<dbReference type="InterPro" id="IPR008733">
    <property type="entry name" value="PEX11"/>
</dbReference>
<sequence>MTTASINLDSLTRVLSTYSGRDKALRSLCFLLQLKAHSCHKGKTELLALAKQCSAARLVLRQFNHPSMVKTCQQFFYGTSTDKVEFACTATVTGIYTVYGVVELMAWLSDAKILAMDSARLWKLCLYMWITALVAGIIRQIRLISKKNLRKAQEEIITLVGLISDFVGAVHSLPHRILWAGKLSPSQSSLFFLIASLIGFYKVF</sequence>
<evidence type="ECO:0000313" key="5">
    <source>
        <dbReference type="Proteomes" id="UP000095283"/>
    </source>
</evidence>
<evidence type="ECO:0000256" key="3">
    <source>
        <dbReference type="ARBA" id="ARBA00046271"/>
    </source>
</evidence>
<name>A0A1I7XNQ3_HETBA</name>
<dbReference type="InterPro" id="IPR026510">
    <property type="entry name" value="PEX11C_met"/>
</dbReference>
<dbReference type="Pfam" id="PF05648">
    <property type="entry name" value="PEX11"/>
    <property type="match status" value="1"/>
</dbReference>
<dbReference type="PANTHER" id="PTHR20990">
    <property type="entry name" value="PEROXISOMAL BIOGENESIS FACTOR 11"/>
    <property type="match status" value="1"/>
</dbReference>
<keyword evidence="4" id="KW-0812">Transmembrane</keyword>
<keyword evidence="4" id="KW-1133">Transmembrane helix</keyword>
<protein>
    <submittedName>
        <fullName evidence="6">Peroxisomal membrane protein 11C</fullName>
    </submittedName>
</protein>
<comment type="subcellular location">
    <subcellularLocation>
        <location evidence="3">Peroxisome membrane</location>
    </subcellularLocation>
</comment>
<reference evidence="6" key="1">
    <citation type="submission" date="2016-11" db="UniProtKB">
        <authorList>
            <consortium name="WormBaseParasite"/>
        </authorList>
    </citation>
    <scope>IDENTIFICATION</scope>
</reference>
<keyword evidence="1 4" id="KW-0472">Membrane</keyword>
<keyword evidence="5" id="KW-1185">Reference proteome</keyword>
<evidence type="ECO:0000256" key="1">
    <source>
        <dbReference type="ARBA" id="ARBA00023136"/>
    </source>
</evidence>
<evidence type="ECO:0000313" key="6">
    <source>
        <dbReference type="WBParaSite" id="Hba_19112"/>
    </source>
</evidence>
<evidence type="ECO:0000256" key="2">
    <source>
        <dbReference type="ARBA" id="ARBA00023140"/>
    </source>
</evidence>
<keyword evidence="2" id="KW-0576">Peroxisome</keyword>
<dbReference type="PANTHER" id="PTHR20990:SF1">
    <property type="entry name" value="PEROXISOMAL MEMBRANE PROTEIN 11C"/>
    <property type="match status" value="1"/>
</dbReference>
<feature type="transmembrane region" description="Helical" evidence="4">
    <location>
        <begin position="126"/>
        <end position="144"/>
    </location>
</feature>
<evidence type="ECO:0000256" key="4">
    <source>
        <dbReference type="SAM" id="Phobius"/>
    </source>
</evidence>
<dbReference type="Proteomes" id="UP000095283">
    <property type="component" value="Unplaced"/>
</dbReference>
<accession>A0A1I7XNQ3</accession>
<dbReference type="WBParaSite" id="Hba_19112">
    <property type="protein sequence ID" value="Hba_19112"/>
    <property type="gene ID" value="Hba_19112"/>
</dbReference>
<organism evidence="5 6">
    <name type="scientific">Heterorhabditis bacteriophora</name>
    <name type="common">Entomopathogenic nematode worm</name>
    <dbReference type="NCBI Taxonomy" id="37862"/>
    <lineage>
        <taxon>Eukaryota</taxon>
        <taxon>Metazoa</taxon>
        <taxon>Ecdysozoa</taxon>
        <taxon>Nematoda</taxon>
        <taxon>Chromadorea</taxon>
        <taxon>Rhabditida</taxon>
        <taxon>Rhabditina</taxon>
        <taxon>Rhabditomorpha</taxon>
        <taxon>Strongyloidea</taxon>
        <taxon>Heterorhabditidae</taxon>
        <taxon>Heterorhabditis</taxon>
    </lineage>
</organism>
<proteinExistence type="predicted"/>
<dbReference type="GO" id="GO:0005778">
    <property type="term" value="C:peroxisomal membrane"/>
    <property type="evidence" value="ECO:0007669"/>
    <property type="project" value="UniProtKB-SubCell"/>
</dbReference>
<dbReference type="GO" id="GO:0016559">
    <property type="term" value="P:peroxisome fission"/>
    <property type="evidence" value="ECO:0007669"/>
    <property type="project" value="InterPro"/>
</dbReference>